<dbReference type="PROSITE" id="PS00409">
    <property type="entry name" value="PROKAR_NTER_METHYL"/>
    <property type="match status" value="1"/>
</dbReference>
<dbReference type="KEGG" id="fes:HER31_14040"/>
<gene>
    <name evidence="2" type="ORF">HER31_14040</name>
</gene>
<keyword evidence="1" id="KW-1133">Transmembrane helix</keyword>
<dbReference type="RefSeq" id="WP_168661368.1">
    <property type="nucleotide sequence ID" value="NZ_CP051180.1"/>
</dbReference>
<dbReference type="InterPro" id="IPR045584">
    <property type="entry name" value="Pilin-like"/>
</dbReference>
<dbReference type="Proteomes" id="UP000501602">
    <property type="component" value="Chromosome"/>
</dbReference>
<dbReference type="NCBIfam" id="TIGR02532">
    <property type="entry name" value="IV_pilin_GFxxxE"/>
    <property type="match status" value="1"/>
</dbReference>
<organism evidence="2 3">
    <name type="scientific">Ferrimonas lipolytica</name>
    <dbReference type="NCBI Taxonomy" id="2724191"/>
    <lineage>
        <taxon>Bacteria</taxon>
        <taxon>Pseudomonadati</taxon>
        <taxon>Pseudomonadota</taxon>
        <taxon>Gammaproteobacteria</taxon>
        <taxon>Alteromonadales</taxon>
        <taxon>Ferrimonadaceae</taxon>
        <taxon>Ferrimonas</taxon>
    </lineage>
</organism>
<evidence type="ECO:0000256" key="1">
    <source>
        <dbReference type="SAM" id="Phobius"/>
    </source>
</evidence>
<dbReference type="Gene3D" id="3.30.700.10">
    <property type="entry name" value="Glycoprotein, Type 4 Pilin"/>
    <property type="match status" value="1"/>
</dbReference>
<feature type="transmembrane region" description="Helical" evidence="1">
    <location>
        <begin position="12"/>
        <end position="33"/>
    </location>
</feature>
<dbReference type="InterPro" id="IPR012902">
    <property type="entry name" value="N_methyl_site"/>
</dbReference>
<evidence type="ECO:0000313" key="2">
    <source>
        <dbReference type="EMBL" id="QIZ77916.1"/>
    </source>
</evidence>
<dbReference type="SUPFAM" id="SSF54523">
    <property type="entry name" value="Pili subunits"/>
    <property type="match status" value="1"/>
</dbReference>
<reference evidence="2 3" key="1">
    <citation type="submission" date="2020-04" db="EMBL/GenBank/DDBJ databases">
        <title>Ferrimonas sp. S7 isolated from sea water.</title>
        <authorList>
            <person name="Bae S.S."/>
            <person name="Baek K."/>
        </authorList>
    </citation>
    <scope>NUCLEOTIDE SEQUENCE [LARGE SCALE GENOMIC DNA]</scope>
    <source>
        <strain evidence="2 3">S7</strain>
    </source>
</reference>
<dbReference type="Pfam" id="PF07963">
    <property type="entry name" value="N_methyl"/>
    <property type="match status" value="1"/>
</dbReference>
<dbReference type="AlphaFoldDB" id="A0A6H1UI75"/>
<accession>A0A6H1UI75</accession>
<sequence>MMQSKLRGFTLIELVVTILLIAILAVTVAPRFFSSNAFDATITRDALITQLRAAQQASMAGQTCALAVTSAQFQLSGDCAAEAFLLEKTQVVLDRIPTFSVTFNREGTPLATGAGNNCSTGCDIYVSADELLKLRIESQGYVHAD</sequence>
<protein>
    <submittedName>
        <fullName evidence="2">Type II secretion system protein</fullName>
    </submittedName>
</protein>
<dbReference type="EMBL" id="CP051180">
    <property type="protein sequence ID" value="QIZ77916.1"/>
    <property type="molecule type" value="Genomic_DNA"/>
</dbReference>
<keyword evidence="1" id="KW-0812">Transmembrane</keyword>
<proteinExistence type="predicted"/>
<evidence type="ECO:0000313" key="3">
    <source>
        <dbReference type="Proteomes" id="UP000501602"/>
    </source>
</evidence>
<keyword evidence="1" id="KW-0472">Membrane</keyword>
<keyword evidence="3" id="KW-1185">Reference proteome</keyword>
<name>A0A6H1UI75_9GAMM</name>